<sequence>MAPPDYKIPELDLSEVTFVELLQELEDEHSKYSKLENPRNCVVRARWLEKDCVVKVFHHIPREDAHTPDHEPDPFTNETRAYSRLKARGFCERGDIPDVYGVIKQINPRSEGWEKILYNFFEDDTRPSAIVIEYIPNSGIINLPNFSYAALKKLRHILAEMHEAWVEHSDPYPRNMLLQEGTGRALWIDFDVARTYTPGMVTERQRSWFVGELNVMDQFIEALVSTESLSFIMQN</sequence>
<protein>
    <recommendedName>
        <fullName evidence="3">Protein kinase domain-containing protein</fullName>
    </recommendedName>
</protein>
<keyword evidence="2" id="KW-1185">Reference proteome</keyword>
<name>A0A9W9MIC0_9EURO</name>
<dbReference type="OrthoDB" id="4185642at2759"/>
<dbReference type="GeneID" id="83180845"/>
<accession>A0A9W9MIC0</accession>
<dbReference type="AlphaFoldDB" id="A0A9W9MIC0"/>
<dbReference type="RefSeq" id="XP_058307735.1">
    <property type="nucleotide sequence ID" value="XM_058453544.1"/>
</dbReference>
<dbReference type="Pfam" id="PF06293">
    <property type="entry name" value="Kdo"/>
    <property type="match status" value="1"/>
</dbReference>
<dbReference type="EMBL" id="JAPQKR010000013">
    <property type="protein sequence ID" value="KAJ5201819.1"/>
    <property type="molecule type" value="Genomic_DNA"/>
</dbReference>
<comment type="caution">
    <text evidence="1">The sequence shown here is derived from an EMBL/GenBank/DDBJ whole genome shotgun (WGS) entry which is preliminary data.</text>
</comment>
<dbReference type="Proteomes" id="UP001150904">
    <property type="component" value="Unassembled WGS sequence"/>
</dbReference>
<evidence type="ECO:0000313" key="1">
    <source>
        <dbReference type="EMBL" id="KAJ5201819.1"/>
    </source>
</evidence>
<reference evidence="1" key="1">
    <citation type="submission" date="2022-12" db="EMBL/GenBank/DDBJ databases">
        <authorList>
            <person name="Petersen C."/>
        </authorList>
    </citation>
    <scope>NUCLEOTIDE SEQUENCE</scope>
    <source>
        <strain evidence="1">IBT 15544</strain>
    </source>
</reference>
<organism evidence="1 2">
    <name type="scientific">Penicillium cinerascens</name>
    <dbReference type="NCBI Taxonomy" id="70096"/>
    <lineage>
        <taxon>Eukaryota</taxon>
        <taxon>Fungi</taxon>
        <taxon>Dikarya</taxon>
        <taxon>Ascomycota</taxon>
        <taxon>Pezizomycotina</taxon>
        <taxon>Eurotiomycetes</taxon>
        <taxon>Eurotiomycetidae</taxon>
        <taxon>Eurotiales</taxon>
        <taxon>Aspergillaceae</taxon>
        <taxon>Penicillium</taxon>
    </lineage>
</organism>
<gene>
    <name evidence="1" type="ORF">N7498_006482</name>
</gene>
<dbReference type="InterPro" id="IPR011009">
    <property type="entry name" value="Kinase-like_dom_sf"/>
</dbReference>
<proteinExistence type="predicted"/>
<dbReference type="SUPFAM" id="SSF56112">
    <property type="entry name" value="Protein kinase-like (PK-like)"/>
    <property type="match status" value="1"/>
</dbReference>
<evidence type="ECO:0008006" key="3">
    <source>
        <dbReference type="Google" id="ProtNLM"/>
    </source>
</evidence>
<evidence type="ECO:0000313" key="2">
    <source>
        <dbReference type="Proteomes" id="UP001150904"/>
    </source>
</evidence>
<reference evidence="1" key="2">
    <citation type="journal article" date="2023" name="IMA Fungus">
        <title>Comparative genomic study of the Penicillium genus elucidates a diverse pangenome and 15 lateral gene transfer events.</title>
        <authorList>
            <person name="Petersen C."/>
            <person name="Sorensen T."/>
            <person name="Nielsen M.R."/>
            <person name="Sondergaard T.E."/>
            <person name="Sorensen J.L."/>
            <person name="Fitzpatrick D.A."/>
            <person name="Frisvad J.C."/>
            <person name="Nielsen K.L."/>
        </authorList>
    </citation>
    <scope>NUCLEOTIDE SEQUENCE</scope>
    <source>
        <strain evidence="1">IBT 15544</strain>
    </source>
</reference>